<dbReference type="AlphaFoldDB" id="A0A4Y2EHZ2"/>
<evidence type="ECO:0000313" key="1">
    <source>
        <dbReference type="EMBL" id="GBM28773.1"/>
    </source>
</evidence>
<protein>
    <submittedName>
        <fullName evidence="1">Uncharacterized protein</fullName>
    </submittedName>
</protein>
<organism evidence="1 2">
    <name type="scientific">Araneus ventricosus</name>
    <name type="common">Orbweaver spider</name>
    <name type="synonym">Epeira ventricosa</name>
    <dbReference type="NCBI Taxonomy" id="182803"/>
    <lineage>
        <taxon>Eukaryota</taxon>
        <taxon>Metazoa</taxon>
        <taxon>Ecdysozoa</taxon>
        <taxon>Arthropoda</taxon>
        <taxon>Chelicerata</taxon>
        <taxon>Arachnida</taxon>
        <taxon>Araneae</taxon>
        <taxon>Araneomorphae</taxon>
        <taxon>Entelegynae</taxon>
        <taxon>Araneoidea</taxon>
        <taxon>Araneidae</taxon>
        <taxon>Araneus</taxon>
    </lineage>
</organism>
<reference evidence="1 2" key="1">
    <citation type="journal article" date="2019" name="Sci. Rep.">
        <title>Orb-weaving spider Araneus ventricosus genome elucidates the spidroin gene catalogue.</title>
        <authorList>
            <person name="Kono N."/>
            <person name="Nakamura H."/>
            <person name="Ohtoshi R."/>
            <person name="Moran D.A.P."/>
            <person name="Shinohara A."/>
            <person name="Yoshida Y."/>
            <person name="Fujiwara M."/>
            <person name="Mori M."/>
            <person name="Tomita M."/>
            <person name="Arakawa K."/>
        </authorList>
    </citation>
    <scope>NUCLEOTIDE SEQUENCE [LARGE SCALE GENOMIC DNA]</scope>
</reference>
<name>A0A4Y2EHZ2_ARAVE</name>
<keyword evidence="2" id="KW-1185">Reference proteome</keyword>
<evidence type="ECO:0000313" key="2">
    <source>
        <dbReference type="Proteomes" id="UP000499080"/>
    </source>
</evidence>
<proteinExistence type="predicted"/>
<gene>
    <name evidence="1" type="ORF">AVEN_177986_1</name>
</gene>
<dbReference type="OrthoDB" id="411871at2759"/>
<comment type="caution">
    <text evidence="1">The sequence shown here is derived from an EMBL/GenBank/DDBJ whole genome shotgun (WGS) entry which is preliminary data.</text>
</comment>
<dbReference type="Proteomes" id="UP000499080">
    <property type="component" value="Unassembled WGS sequence"/>
</dbReference>
<accession>A0A4Y2EHZ2</accession>
<sequence>MSSHCQNSTFQPEDFKAKGSYQKIHPSGFIIDSRMSFERELQPLNKIDFFTDGSKLELHRKQNGFTYCVFQNGNTTHQWLGKLREKNSVFQAEQINPNKFC</sequence>
<dbReference type="EMBL" id="BGPR01000619">
    <property type="protein sequence ID" value="GBM28773.1"/>
    <property type="molecule type" value="Genomic_DNA"/>
</dbReference>